<comment type="cofactor">
    <cofactor evidence="1">
        <name>thiamine diphosphate</name>
        <dbReference type="ChEBI" id="CHEBI:58937"/>
    </cofactor>
</comment>
<dbReference type="PANTHER" id="PTHR11516">
    <property type="entry name" value="PYRUVATE DEHYDROGENASE E1 COMPONENT, ALPHA SUBUNIT BACTERIAL AND ORGANELLAR"/>
    <property type="match status" value="1"/>
</dbReference>
<dbReference type="InterPro" id="IPR001017">
    <property type="entry name" value="DH_E1"/>
</dbReference>
<dbReference type="AlphaFoldDB" id="A0A402A9V2"/>
<evidence type="ECO:0000259" key="4">
    <source>
        <dbReference type="Pfam" id="PF00676"/>
    </source>
</evidence>
<organism evidence="5 6">
    <name type="scientific">Tengunoibacter tsumagoiensis</name>
    <dbReference type="NCBI Taxonomy" id="2014871"/>
    <lineage>
        <taxon>Bacteria</taxon>
        <taxon>Bacillati</taxon>
        <taxon>Chloroflexota</taxon>
        <taxon>Ktedonobacteria</taxon>
        <taxon>Ktedonobacterales</taxon>
        <taxon>Dictyobacteraceae</taxon>
        <taxon>Tengunoibacter</taxon>
    </lineage>
</organism>
<name>A0A402A9V2_9CHLR</name>
<proteinExistence type="predicted"/>
<dbReference type="InterPro" id="IPR050642">
    <property type="entry name" value="PDH_E1_Alpha_Subunit"/>
</dbReference>
<dbReference type="Gene3D" id="3.40.50.970">
    <property type="match status" value="1"/>
</dbReference>
<keyword evidence="6" id="KW-1185">Reference proteome</keyword>
<evidence type="ECO:0000313" key="5">
    <source>
        <dbReference type="EMBL" id="GCE15796.1"/>
    </source>
</evidence>
<dbReference type="PANTHER" id="PTHR11516:SF2">
    <property type="entry name" value="PYRUVATE DEHYDROGENASE ALPHA SUBUNIT"/>
    <property type="match status" value="1"/>
</dbReference>
<evidence type="ECO:0000256" key="3">
    <source>
        <dbReference type="ARBA" id="ARBA00023052"/>
    </source>
</evidence>
<dbReference type="InterPro" id="IPR029061">
    <property type="entry name" value="THDP-binding"/>
</dbReference>
<keyword evidence="2" id="KW-0560">Oxidoreductase</keyword>
<dbReference type="Proteomes" id="UP000287352">
    <property type="component" value="Unassembled WGS sequence"/>
</dbReference>
<dbReference type="CDD" id="cd02000">
    <property type="entry name" value="TPP_E1_PDC_ADC_BCADC"/>
    <property type="match status" value="1"/>
</dbReference>
<evidence type="ECO:0000313" key="6">
    <source>
        <dbReference type="Proteomes" id="UP000287352"/>
    </source>
</evidence>
<evidence type="ECO:0000256" key="2">
    <source>
        <dbReference type="ARBA" id="ARBA00023002"/>
    </source>
</evidence>
<dbReference type="EMBL" id="BIFR01000002">
    <property type="protein sequence ID" value="GCE15796.1"/>
    <property type="molecule type" value="Genomic_DNA"/>
</dbReference>
<comment type="caution">
    <text evidence="5">The sequence shown here is derived from an EMBL/GenBank/DDBJ whole genome shotgun (WGS) entry which is preliminary data.</text>
</comment>
<keyword evidence="3" id="KW-0786">Thiamine pyrophosphate</keyword>
<dbReference type="RefSeq" id="WP_126583210.1">
    <property type="nucleotide sequence ID" value="NZ_BIFR01000002.1"/>
</dbReference>
<dbReference type="GO" id="GO:0006086">
    <property type="term" value="P:pyruvate decarboxylation to acetyl-CoA"/>
    <property type="evidence" value="ECO:0007669"/>
    <property type="project" value="TreeGrafter"/>
</dbReference>
<evidence type="ECO:0000256" key="1">
    <source>
        <dbReference type="ARBA" id="ARBA00001964"/>
    </source>
</evidence>
<gene>
    <name evidence="5" type="ORF">KTT_56550</name>
</gene>
<sequence>MHEWHPTLSQLQDDDLLSLLRIRQFELALLELFSQGKLHGTTHTSLGQEYIPVALNPLFEENDFLFSNHRGHGHYLARYADLTGLLAEIMGREGAICQGLGGSQHLYREQQYLSTGVQGEALPVACGVALHLKRAKQGAMAVVYIGDGTWGEGTTYEALNIARLWQLPLLVIVENNQIAQSTPRHQQMAGTIEGRTRAFDVNFLRVVSDDINLIRSAIAPHIQSLRTTCLPLVIEFETYRLGPHSKGDDTRDEATLQQLQQNDWQIRYQQQFPDQSLRCTEIARQQVEAVIADVEQRPLLQVASVVEGRP</sequence>
<dbReference type="SUPFAM" id="SSF52518">
    <property type="entry name" value="Thiamin diphosphate-binding fold (THDP-binding)"/>
    <property type="match status" value="1"/>
</dbReference>
<reference evidence="6" key="1">
    <citation type="submission" date="2018-12" db="EMBL/GenBank/DDBJ databases">
        <title>Tengunoibacter tsumagoiensis gen. nov., sp. nov., Dictyobacter kobayashii sp. nov., D. alpinus sp. nov., and D. joshuensis sp. nov. and description of Dictyobacteraceae fam. nov. within the order Ktedonobacterales isolated from Tengu-no-mugimeshi.</title>
        <authorList>
            <person name="Wang C.M."/>
            <person name="Zheng Y."/>
            <person name="Sakai Y."/>
            <person name="Toyoda A."/>
            <person name="Minakuchi Y."/>
            <person name="Abe K."/>
            <person name="Yokota A."/>
            <person name="Yabe S."/>
        </authorList>
    </citation>
    <scope>NUCLEOTIDE SEQUENCE [LARGE SCALE GENOMIC DNA]</scope>
    <source>
        <strain evidence="6">Uno3</strain>
    </source>
</reference>
<protein>
    <submittedName>
        <fullName evidence="5">Dehydrogenase</fullName>
    </submittedName>
</protein>
<accession>A0A402A9V2</accession>
<dbReference type="Pfam" id="PF00676">
    <property type="entry name" value="E1_dh"/>
    <property type="match status" value="1"/>
</dbReference>
<feature type="domain" description="Dehydrogenase E1 component" evidence="4">
    <location>
        <begin position="21"/>
        <end position="292"/>
    </location>
</feature>
<dbReference type="OrthoDB" id="9766715at2"/>
<dbReference type="GO" id="GO:0016624">
    <property type="term" value="F:oxidoreductase activity, acting on the aldehyde or oxo group of donors, disulfide as acceptor"/>
    <property type="evidence" value="ECO:0007669"/>
    <property type="project" value="InterPro"/>
</dbReference>